<comment type="caution">
    <text evidence="8">The sequence shown here is derived from an EMBL/GenBank/DDBJ whole genome shotgun (WGS) entry which is preliminary data.</text>
</comment>
<name>A0A1G1XVL2_9BACT</name>
<evidence type="ECO:0000256" key="5">
    <source>
        <dbReference type="ARBA" id="ARBA00022759"/>
    </source>
</evidence>
<keyword evidence="6" id="KW-0378">Hydrolase</keyword>
<dbReference type="PANTHER" id="PTHR14742">
    <property type="entry name" value="RIBONUCLEASE P SUBUNIT P21"/>
    <property type="match status" value="1"/>
</dbReference>
<evidence type="ECO:0000313" key="9">
    <source>
        <dbReference type="Proteomes" id="UP000178930"/>
    </source>
</evidence>
<dbReference type="STRING" id="1797532.A2729_03710"/>
<dbReference type="PANTHER" id="PTHR14742:SF0">
    <property type="entry name" value="RIBONUCLEASE P PROTEIN SUBUNIT P21"/>
    <property type="match status" value="1"/>
</dbReference>
<dbReference type="Gene3D" id="1.20.5.420">
    <property type="entry name" value="Immunoglobulin FC, subunit C"/>
    <property type="match status" value="1"/>
</dbReference>
<protein>
    <submittedName>
        <fullName evidence="8">Uncharacterized protein</fullName>
    </submittedName>
</protein>
<gene>
    <name evidence="8" type="ORF">A2729_03710</name>
</gene>
<dbReference type="AlphaFoldDB" id="A0A1G1XVL2"/>
<dbReference type="Gene3D" id="6.20.50.20">
    <property type="match status" value="1"/>
</dbReference>
<dbReference type="EMBL" id="MHIB01000026">
    <property type="protein sequence ID" value="OGY44021.1"/>
    <property type="molecule type" value="Genomic_DNA"/>
</dbReference>
<keyword evidence="2" id="KW-0819">tRNA processing</keyword>
<dbReference type="GO" id="GO:0004519">
    <property type="term" value="F:endonuclease activity"/>
    <property type="evidence" value="ECO:0007669"/>
    <property type="project" value="UniProtKB-KW"/>
</dbReference>
<dbReference type="PIRSF" id="PIRSF004878">
    <property type="entry name" value="RNase_P_4"/>
    <property type="match status" value="1"/>
</dbReference>
<dbReference type="Proteomes" id="UP000178930">
    <property type="component" value="Unassembled WGS sequence"/>
</dbReference>
<evidence type="ECO:0000313" key="8">
    <source>
        <dbReference type="EMBL" id="OGY44021.1"/>
    </source>
</evidence>
<evidence type="ECO:0000256" key="6">
    <source>
        <dbReference type="ARBA" id="ARBA00022801"/>
    </source>
</evidence>
<dbReference type="GO" id="GO:0046872">
    <property type="term" value="F:metal ion binding"/>
    <property type="evidence" value="ECO:0007669"/>
    <property type="project" value="UniProtKB-KW"/>
</dbReference>
<accession>A0A1G1XVL2</accession>
<dbReference type="GO" id="GO:0001682">
    <property type="term" value="P:tRNA 5'-leader removal"/>
    <property type="evidence" value="ECO:0007669"/>
    <property type="project" value="InterPro"/>
</dbReference>
<dbReference type="InterPro" id="IPR016432">
    <property type="entry name" value="RNP4"/>
</dbReference>
<dbReference type="GO" id="GO:0030677">
    <property type="term" value="C:ribonuclease P complex"/>
    <property type="evidence" value="ECO:0007669"/>
    <property type="project" value="InterPro"/>
</dbReference>
<dbReference type="GO" id="GO:0016787">
    <property type="term" value="F:hydrolase activity"/>
    <property type="evidence" value="ECO:0007669"/>
    <property type="project" value="UniProtKB-KW"/>
</dbReference>
<keyword evidence="7" id="KW-0862">Zinc</keyword>
<sequence length="102" mass="11958">MSKPTFSKVQQKEIAQQRIKILFKEAGAVFSNDRDLAHRYVALARKIAMKVKTKIPHELKRRYCKHCYHYLQPGVNARVRTRAGKVVISCFDCKKFLRVPIR</sequence>
<keyword evidence="5" id="KW-0255">Endonuclease</keyword>
<reference evidence="8 9" key="1">
    <citation type="journal article" date="2016" name="Nat. Commun.">
        <title>Thousands of microbial genomes shed light on interconnected biogeochemical processes in an aquifer system.</title>
        <authorList>
            <person name="Anantharaman K."/>
            <person name="Brown C.T."/>
            <person name="Hug L.A."/>
            <person name="Sharon I."/>
            <person name="Castelle C.J."/>
            <person name="Probst A.J."/>
            <person name="Thomas B.C."/>
            <person name="Singh A."/>
            <person name="Wilkins M.J."/>
            <person name="Karaoz U."/>
            <person name="Brodie E.L."/>
            <person name="Williams K.H."/>
            <person name="Hubbard S.S."/>
            <person name="Banfield J.F."/>
        </authorList>
    </citation>
    <scope>NUCLEOTIDE SEQUENCE [LARGE SCALE GENOMIC DNA]</scope>
</reference>
<dbReference type="InterPro" id="IPR007175">
    <property type="entry name" value="Rpr2/Snm1/Rpp21"/>
</dbReference>
<organism evidence="8 9">
    <name type="scientific">Candidatus Buchananbacteria bacterium RIFCSPHIGHO2_01_FULL_39_14</name>
    <dbReference type="NCBI Taxonomy" id="1797532"/>
    <lineage>
        <taxon>Bacteria</taxon>
        <taxon>Candidatus Buchananiibacteriota</taxon>
    </lineage>
</organism>
<keyword evidence="1" id="KW-0963">Cytoplasm</keyword>
<keyword evidence="3" id="KW-0540">Nuclease</keyword>
<dbReference type="HAMAP" id="MF_00757">
    <property type="entry name" value="RNase_P_4"/>
    <property type="match status" value="1"/>
</dbReference>
<evidence type="ECO:0000256" key="2">
    <source>
        <dbReference type="ARBA" id="ARBA00022694"/>
    </source>
</evidence>
<evidence type="ECO:0000256" key="7">
    <source>
        <dbReference type="ARBA" id="ARBA00022833"/>
    </source>
</evidence>
<evidence type="ECO:0000256" key="4">
    <source>
        <dbReference type="ARBA" id="ARBA00022723"/>
    </source>
</evidence>
<evidence type="ECO:0000256" key="3">
    <source>
        <dbReference type="ARBA" id="ARBA00022722"/>
    </source>
</evidence>
<evidence type="ECO:0000256" key="1">
    <source>
        <dbReference type="ARBA" id="ARBA00022490"/>
    </source>
</evidence>
<dbReference type="Pfam" id="PF04032">
    <property type="entry name" value="Rpr2"/>
    <property type="match status" value="1"/>
</dbReference>
<keyword evidence="4" id="KW-0479">Metal-binding</keyword>
<proteinExistence type="inferred from homology"/>